<evidence type="ECO:0000256" key="3">
    <source>
        <dbReference type="SAM" id="MobiDB-lite"/>
    </source>
</evidence>
<sequence>MASTVYETFADVAKRWPDRPFVAVGPLASRSYLPTGIEISYAEATERVGQLREAYASAGYGVGHRVGLLLENRPEHHLHFLALNSLGIGAVPINPDYRPDESRYLIEHSELCLIVALPHRLDDLGAVAAQCAQRPPLRAVGDPRALPPAPSAARREQPGPGTETTLFYTSGTTGRPKGCVVTNDYYDLVGELYRTRGGLLELREAEERIYNPLPLFHINAGVFSFMGALTTGGCSILPDRFHPNSWWQELADARATIFHYLGIIPAMLMKLPPGPQDRAHGVRLGVGAGCEPNLHRAFEERFGLPLIELWGMTETGGGFIASVEPRLIDTRAFGRPGASPGLELEARVVDAEEADVPLGQAGQLLVRRSGDDPRRGFFREYLKNEEATAEAWLGGWFHTGDVVTQDETGMLFFVDRNKNIIRRSGENISAAEVEATLLGHEGVLEVAVIAVPDDIREEEVMACVVPKEGYAAGEALAQALFDHANARLSYYKPPGWVLFVPALPKTSTQKVQKTEIVAKGARPEALAGAIDLRARKKRTGPGR</sequence>
<dbReference type="AlphaFoldDB" id="A0A916UB48"/>
<evidence type="ECO:0000256" key="1">
    <source>
        <dbReference type="ARBA" id="ARBA00006432"/>
    </source>
</evidence>
<gene>
    <name evidence="6" type="ORF">GCM10010994_25560</name>
</gene>
<protein>
    <submittedName>
        <fullName evidence="6">ATP-dependent acyl-CoA ligase</fullName>
    </submittedName>
</protein>
<reference evidence="6" key="2">
    <citation type="submission" date="2020-09" db="EMBL/GenBank/DDBJ databases">
        <authorList>
            <person name="Sun Q."/>
            <person name="Zhou Y."/>
        </authorList>
    </citation>
    <scope>NUCLEOTIDE SEQUENCE</scope>
    <source>
        <strain evidence="6">CGMCC 1.12919</strain>
    </source>
</reference>
<dbReference type="InterPro" id="IPR000873">
    <property type="entry name" value="AMP-dep_synth/lig_dom"/>
</dbReference>
<evidence type="ECO:0000259" key="4">
    <source>
        <dbReference type="Pfam" id="PF00501"/>
    </source>
</evidence>
<dbReference type="InterPro" id="IPR025110">
    <property type="entry name" value="AMP-bd_C"/>
</dbReference>
<dbReference type="Proteomes" id="UP000637002">
    <property type="component" value="Unassembled WGS sequence"/>
</dbReference>
<dbReference type="InterPro" id="IPR020845">
    <property type="entry name" value="AMP-binding_CS"/>
</dbReference>
<dbReference type="Pfam" id="PF00501">
    <property type="entry name" value="AMP-binding"/>
    <property type="match status" value="1"/>
</dbReference>
<keyword evidence="2 6" id="KW-0436">Ligase</keyword>
<feature type="domain" description="AMP-binding enzyme C-terminal" evidence="5">
    <location>
        <begin position="432"/>
        <end position="510"/>
    </location>
</feature>
<dbReference type="PANTHER" id="PTHR43201">
    <property type="entry name" value="ACYL-COA SYNTHETASE"/>
    <property type="match status" value="1"/>
</dbReference>
<keyword evidence="7" id="KW-1185">Reference proteome</keyword>
<dbReference type="GO" id="GO:0031956">
    <property type="term" value="F:medium-chain fatty acid-CoA ligase activity"/>
    <property type="evidence" value="ECO:0007669"/>
    <property type="project" value="TreeGrafter"/>
</dbReference>
<dbReference type="EMBL" id="BMGG01000004">
    <property type="protein sequence ID" value="GGC65857.1"/>
    <property type="molecule type" value="Genomic_DNA"/>
</dbReference>
<organism evidence="6 7">
    <name type="scientific">Chelatococcus reniformis</name>
    <dbReference type="NCBI Taxonomy" id="1494448"/>
    <lineage>
        <taxon>Bacteria</taxon>
        <taxon>Pseudomonadati</taxon>
        <taxon>Pseudomonadota</taxon>
        <taxon>Alphaproteobacteria</taxon>
        <taxon>Hyphomicrobiales</taxon>
        <taxon>Chelatococcaceae</taxon>
        <taxon>Chelatococcus</taxon>
    </lineage>
</organism>
<dbReference type="InterPro" id="IPR042099">
    <property type="entry name" value="ANL_N_sf"/>
</dbReference>
<accession>A0A916UB48</accession>
<evidence type="ECO:0000256" key="2">
    <source>
        <dbReference type="ARBA" id="ARBA00022598"/>
    </source>
</evidence>
<dbReference type="PROSITE" id="PS00455">
    <property type="entry name" value="AMP_BINDING"/>
    <property type="match status" value="1"/>
</dbReference>
<comment type="similarity">
    <text evidence="1">Belongs to the ATP-dependent AMP-binding enzyme family.</text>
</comment>
<reference evidence="6" key="1">
    <citation type="journal article" date="2014" name="Int. J. Syst. Evol. Microbiol.">
        <title>Complete genome sequence of Corynebacterium casei LMG S-19264T (=DSM 44701T), isolated from a smear-ripened cheese.</title>
        <authorList>
            <consortium name="US DOE Joint Genome Institute (JGI-PGF)"/>
            <person name="Walter F."/>
            <person name="Albersmeier A."/>
            <person name="Kalinowski J."/>
            <person name="Ruckert C."/>
        </authorList>
    </citation>
    <scope>NUCLEOTIDE SEQUENCE</scope>
    <source>
        <strain evidence="6">CGMCC 1.12919</strain>
    </source>
</reference>
<dbReference type="InterPro" id="IPR045851">
    <property type="entry name" value="AMP-bd_C_sf"/>
</dbReference>
<evidence type="ECO:0000313" key="7">
    <source>
        <dbReference type="Proteomes" id="UP000637002"/>
    </source>
</evidence>
<evidence type="ECO:0000259" key="5">
    <source>
        <dbReference type="Pfam" id="PF13193"/>
    </source>
</evidence>
<dbReference type="RefSeq" id="WP_188609543.1">
    <property type="nucleotide sequence ID" value="NZ_BMGG01000004.1"/>
</dbReference>
<feature type="region of interest" description="Disordered" evidence="3">
    <location>
        <begin position="139"/>
        <end position="164"/>
    </location>
</feature>
<feature type="domain" description="AMP-dependent synthetase/ligase" evidence="4">
    <location>
        <begin position="9"/>
        <end position="369"/>
    </location>
</feature>
<dbReference type="Gene3D" id="3.30.300.30">
    <property type="match status" value="1"/>
</dbReference>
<dbReference type="Gene3D" id="3.40.50.12780">
    <property type="entry name" value="N-terminal domain of ligase-like"/>
    <property type="match status" value="1"/>
</dbReference>
<dbReference type="Pfam" id="PF13193">
    <property type="entry name" value="AMP-binding_C"/>
    <property type="match status" value="1"/>
</dbReference>
<dbReference type="SUPFAM" id="SSF56801">
    <property type="entry name" value="Acetyl-CoA synthetase-like"/>
    <property type="match status" value="1"/>
</dbReference>
<comment type="caution">
    <text evidence="6">The sequence shown here is derived from an EMBL/GenBank/DDBJ whole genome shotgun (WGS) entry which is preliminary data.</text>
</comment>
<evidence type="ECO:0000313" key="6">
    <source>
        <dbReference type="EMBL" id="GGC65857.1"/>
    </source>
</evidence>
<proteinExistence type="inferred from homology"/>
<name>A0A916UB48_9HYPH</name>
<dbReference type="GO" id="GO:0006631">
    <property type="term" value="P:fatty acid metabolic process"/>
    <property type="evidence" value="ECO:0007669"/>
    <property type="project" value="TreeGrafter"/>
</dbReference>
<dbReference type="PANTHER" id="PTHR43201:SF5">
    <property type="entry name" value="MEDIUM-CHAIN ACYL-COA LIGASE ACSF2, MITOCHONDRIAL"/>
    <property type="match status" value="1"/>
</dbReference>